<dbReference type="EMBL" id="JACIGE010000002">
    <property type="protein sequence ID" value="MBB4246363.1"/>
    <property type="molecule type" value="Genomic_DNA"/>
</dbReference>
<gene>
    <name evidence="1" type="ORF">GGD90_000720</name>
</gene>
<sequence>MTPNNIIDACNELVDADLGVLGARCPHCQGYFEIQPENGQLKLGYCAGKATASFEVAHSLTFAGLEVVRQESPPALLLSAGELRWQFEEQA</sequence>
<accession>A0A840G1R0</accession>
<name>A0A840G1R0_RHOTE</name>
<dbReference type="RefSeq" id="WP_153115905.1">
    <property type="nucleotide sequence ID" value="NZ_JACIGE010000002.1"/>
</dbReference>
<keyword evidence="2" id="KW-1185">Reference proteome</keyword>
<dbReference type="AlphaFoldDB" id="A0A840G1R0"/>
<organism evidence="1 2">
    <name type="scientific">Rhodocyclus tenuis</name>
    <name type="common">Rhodospirillum tenue</name>
    <dbReference type="NCBI Taxonomy" id="1066"/>
    <lineage>
        <taxon>Bacteria</taxon>
        <taxon>Pseudomonadati</taxon>
        <taxon>Pseudomonadota</taxon>
        <taxon>Betaproteobacteria</taxon>
        <taxon>Rhodocyclales</taxon>
        <taxon>Rhodocyclaceae</taxon>
        <taxon>Rhodocyclus</taxon>
    </lineage>
</organism>
<evidence type="ECO:0000313" key="1">
    <source>
        <dbReference type="EMBL" id="MBB4246363.1"/>
    </source>
</evidence>
<protein>
    <submittedName>
        <fullName evidence="1">Uncharacterized protein</fullName>
    </submittedName>
</protein>
<comment type="caution">
    <text evidence="1">The sequence shown here is derived from an EMBL/GenBank/DDBJ whole genome shotgun (WGS) entry which is preliminary data.</text>
</comment>
<evidence type="ECO:0000313" key="2">
    <source>
        <dbReference type="Proteomes" id="UP000587070"/>
    </source>
</evidence>
<proteinExistence type="predicted"/>
<reference evidence="1 2" key="1">
    <citation type="submission" date="2020-08" db="EMBL/GenBank/DDBJ databases">
        <title>Genome sequencing of Purple Non-Sulfur Bacteria from various extreme environments.</title>
        <authorList>
            <person name="Mayer M."/>
        </authorList>
    </citation>
    <scope>NUCLEOTIDE SEQUENCE [LARGE SCALE GENOMIC DNA]</scope>
    <source>
        <strain evidence="1 2">2761</strain>
    </source>
</reference>
<dbReference type="Proteomes" id="UP000587070">
    <property type="component" value="Unassembled WGS sequence"/>
</dbReference>